<dbReference type="AlphaFoldDB" id="A0A851GED5"/>
<evidence type="ECO:0000313" key="3">
    <source>
        <dbReference type="Proteomes" id="UP000557872"/>
    </source>
</evidence>
<dbReference type="RefSeq" id="WP_178932327.1">
    <property type="nucleotide sequence ID" value="NZ_JACBAZ010000003.1"/>
</dbReference>
<feature type="domain" description="DUF4136" evidence="1">
    <location>
        <begin position="61"/>
        <end position="185"/>
    </location>
</feature>
<dbReference type="EMBL" id="JACBAZ010000003">
    <property type="protein sequence ID" value="NWK55786.1"/>
    <property type="molecule type" value="Genomic_DNA"/>
</dbReference>
<dbReference type="Pfam" id="PF13590">
    <property type="entry name" value="DUF4136"/>
    <property type="match status" value="1"/>
</dbReference>
<protein>
    <submittedName>
        <fullName evidence="2">DUF4136 domain-containing protein</fullName>
    </submittedName>
</protein>
<name>A0A851GED5_9BACT</name>
<proteinExistence type="predicted"/>
<keyword evidence="3" id="KW-1185">Reference proteome</keyword>
<sequence length="189" mass="21097">MKAIQYLTALTLATVLGACSPGVDLPKGTSKGYSSARLIAHNPDAEVTDDPVAVAKEKKFHKSFQKALKNEFTDHGMKYGAKDADLKVAYLVMIQNNAITFHYNDYFGQGRNADKLADFAHQKGAIESKRDEFFERVILVVDVIDTKTNELVFRNHYAKDIVDVPSDAQRTQRINAAIKETLAPFFVKE</sequence>
<evidence type="ECO:0000259" key="1">
    <source>
        <dbReference type="Pfam" id="PF13590"/>
    </source>
</evidence>
<comment type="caution">
    <text evidence="2">The sequence shown here is derived from an EMBL/GenBank/DDBJ whole genome shotgun (WGS) entry which is preliminary data.</text>
</comment>
<organism evidence="2 3">
    <name type="scientific">Oceaniferula marina</name>
    <dbReference type="NCBI Taxonomy" id="2748318"/>
    <lineage>
        <taxon>Bacteria</taxon>
        <taxon>Pseudomonadati</taxon>
        <taxon>Verrucomicrobiota</taxon>
        <taxon>Verrucomicrobiia</taxon>
        <taxon>Verrucomicrobiales</taxon>
        <taxon>Verrucomicrobiaceae</taxon>
        <taxon>Oceaniferula</taxon>
    </lineage>
</organism>
<dbReference type="Gene3D" id="3.30.160.670">
    <property type="match status" value="1"/>
</dbReference>
<reference evidence="2 3" key="1">
    <citation type="submission" date="2020-07" db="EMBL/GenBank/DDBJ databases">
        <title>Roseicoccus Jingziensis gen. nov., sp. nov., isolated from coastal seawater.</title>
        <authorList>
            <person name="Feng X."/>
        </authorList>
    </citation>
    <scope>NUCLEOTIDE SEQUENCE [LARGE SCALE GENOMIC DNA]</scope>
    <source>
        <strain evidence="2 3">N1E253</strain>
    </source>
</reference>
<dbReference type="InterPro" id="IPR025411">
    <property type="entry name" value="DUF4136"/>
</dbReference>
<evidence type="ECO:0000313" key="2">
    <source>
        <dbReference type="EMBL" id="NWK55786.1"/>
    </source>
</evidence>
<gene>
    <name evidence="2" type="ORF">HW115_09205</name>
</gene>
<dbReference type="Proteomes" id="UP000557872">
    <property type="component" value="Unassembled WGS sequence"/>
</dbReference>
<accession>A0A851GED5</accession>
<dbReference type="PROSITE" id="PS51257">
    <property type="entry name" value="PROKAR_LIPOPROTEIN"/>
    <property type="match status" value="1"/>
</dbReference>